<feature type="chain" id="PRO_5025605024" evidence="3">
    <location>
        <begin position="19"/>
        <end position="99"/>
    </location>
</feature>
<evidence type="ECO:0000256" key="1">
    <source>
        <dbReference type="ARBA" id="ARBA00009576"/>
    </source>
</evidence>
<accession>A0A6A7C998</accession>
<organism evidence="4 5">
    <name type="scientific">Piedraia hortae CBS 480.64</name>
    <dbReference type="NCBI Taxonomy" id="1314780"/>
    <lineage>
        <taxon>Eukaryota</taxon>
        <taxon>Fungi</taxon>
        <taxon>Dikarya</taxon>
        <taxon>Ascomycota</taxon>
        <taxon>Pezizomycotina</taxon>
        <taxon>Dothideomycetes</taxon>
        <taxon>Dothideomycetidae</taxon>
        <taxon>Capnodiales</taxon>
        <taxon>Piedraiaceae</taxon>
        <taxon>Piedraia</taxon>
    </lineage>
</organism>
<evidence type="ECO:0000256" key="3">
    <source>
        <dbReference type="SAM" id="SignalP"/>
    </source>
</evidence>
<protein>
    <submittedName>
        <fullName evidence="4">Hydrophobin</fullName>
    </submittedName>
</protein>
<dbReference type="InterPro" id="IPR036686">
    <property type="entry name" value="Class_II_Hydrophobin_sf"/>
</dbReference>
<dbReference type="Proteomes" id="UP000799421">
    <property type="component" value="Unassembled WGS sequence"/>
</dbReference>
<reference evidence="4" key="1">
    <citation type="journal article" date="2020" name="Stud. Mycol.">
        <title>101 Dothideomycetes genomes: a test case for predicting lifestyles and emergence of pathogens.</title>
        <authorList>
            <person name="Haridas S."/>
            <person name="Albert R."/>
            <person name="Binder M."/>
            <person name="Bloem J."/>
            <person name="Labutti K."/>
            <person name="Salamov A."/>
            <person name="Andreopoulos B."/>
            <person name="Baker S."/>
            <person name="Barry K."/>
            <person name="Bills G."/>
            <person name="Bluhm B."/>
            <person name="Cannon C."/>
            <person name="Castanera R."/>
            <person name="Culley D."/>
            <person name="Daum C."/>
            <person name="Ezra D."/>
            <person name="Gonzalez J."/>
            <person name="Henrissat B."/>
            <person name="Kuo A."/>
            <person name="Liang C."/>
            <person name="Lipzen A."/>
            <person name="Lutzoni F."/>
            <person name="Magnuson J."/>
            <person name="Mondo S."/>
            <person name="Nolan M."/>
            <person name="Ohm R."/>
            <person name="Pangilinan J."/>
            <person name="Park H.-J."/>
            <person name="Ramirez L."/>
            <person name="Alfaro M."/>
            <person name="Sun H."/>
            <person name="Tritt A."/>
            <person name="Yoshinaga Y."/>
            <person name="Zwiers L.-H."/>
            <person name="Turgeon B."/>
            <person name="Goodwin S."/>
            <person name="Spatafora J."/>
            <person name="Crous P."/>
            <person name="Grigoriev I."/>
        </authorList>
    </citation>
    <scope>NUCLEOTIDE SEQUENCE</scope>
    <source>
        <strain evidence="4">CBS 480.64</strain>
    </source>
</reference>
<dbReference type="GO" id="GO:0005576">
    <property type="term" value="C:extracellular region"/>
    <property type="evidence" value="ECO:0007669"/>
    <property type="project" value="InterPro"/>
</dbReference>
<keyword evidence="5" id="KW-1185">Reference proteome</keyword>
<keyword evidence="2" id="KW-1015">Disulfide bond</keyword>
<dbReference type="EMBL" id="MU005958">
    <property type="protein sequence ID" value="KAF2864020.1"/>
    <property type="molecule type" value="Genomic_DNA"/>
</dbReference>
<dbReference type="InterPro" id="IPR010636">
    <property type="entry name" value="Class_II_hydrophobin"/>
</dbReference>
<gene>
    <name evidence="4" type="ORF">K470DRAFT_209199</name>
</gene>
<name>A0A6A7C998_9PEZI</name>
<dbReference type="CDD" id="cd23508">
    <property type="entry name" value="hydrophobin_II"/>
    <property type="match status" value="1"/>
</dbReference>
<evidence type="ECO:0000313" key="5">
    <source>
        <dbReference type="Proteomes" id="UP000799421"/>
    </source>
</evidence>
<dbReference type="OrthoDB" id="4500971at2759"/>
<evidence type="ECO:0000313" key="4">
    <source>
        <dbReference type="EMBL" id="KAF2864020.1"/>
    </source>
</evidence>
<dbReference type="SUPFAM" id="SSF101751">
    <property type="entry name" value="Hydrophobin II, HfbII"/>
    <property type="match status" value="1"/>
</dbReference>
<dbReference type="PANTHER" id="PTHR42341">
    <property type="entry name" value="HYDROPHOBIN"/>
    <property type="match status" value="1"/>
</dbReference>
<evidence type="ECO:0000256" key="2">
    <source>
        <dbReference type="ARBA" id="ARBA00023157"/>
    </source>
</evidence>
<feature type="signal peptide" evidence="3">
    <location>
        <begin position="1"/>
        <end position="18"/>
    </location>
</feature>
<keyword evidence="3" id="KW-0732">Signal</keyword>
<sequence length="99" mass="10264">MQSSIILLALTGAFLTHAFTIPEVAKRQANLCAGLAGSPQCCATDVINLADLDCKNPPQVPQNSTDFVNICAAVGQRARCCAIPVLGQALICDAPPGQQ</sequence>
<proteinExistence type="inferred from homology"/>
<dbReference type="AlphaFoldDB" id="A0A6A7C998"/>
<dbReference type="Pfam" id="PF06766">
    <property type="entry name" value="Hydrophobin_2"/>
    <property type="match status" value="1"/>
</dbReference>
<dbReference type="PANTHER" id="PTHR42341:SF1">
    <property type="entry name" value="HYDROPHOBIN"/>
    <property type="match status" value="1"/>
</dbReference>
<comment type="similarity">
    <text evidence="1">Belongs to the cerato-ulmin hydrophobin family.</text>
</comment>
<dbReference type="Gene3D" id="3.20.120.10">
    <property type="entry name" value="Hydrophobin"/>
    <property type="match status" value="1"/>
</dbReference>